<evidence type="ECO:0000313" key="7">
    <source>
        <dbReference type="Proteomes" id="UP000006906"/>
    </source>
</evidence>
<gene>
    <name evidence="6" type="ORF">CHLRE_03g146447v5</name>
</gene>
<dbReference type="GO" id="GO:0030234">
    <property type="term" value="F:enzyme regulator activity"/>
    <property type="evidence" value="ECO:0000318"/>
    <property type="project" value="GO_Central"/>
</dbReference>
<evidence type="ECO:0000256" key="3">
    <source>
        <dbReference type="ARBA" id="ARBA00022737"/>
    </source>
</evidence>
<evidence type="ECO:0000256" key="2">
    <source>
        <dbReference type="ARBA" id="ARBA00022441"/>
    </source>
</evidence>
<keyword evidence="4" id="KW-0408">Iron</keyword>
<dbReference type="InterPro" id="IPR015915">
    <property type="entry name" value="Kelch-typ_b-propeller"/>
</dbReference>
<dbReference type="FunCoup" id="A0A2K3DVE8">
    <property type="interactions" value="725"/>
</dbReference>
<dbReference type="Proteomes" id="UP000006906">
    <property type="component" value="Chromosome 3"/>
</dbReference>
<dbReference type="AlphaFoldDB" id="A0A2K3DVE8"/>
<dbReference type="GO" id="GO:0019760">
    <property type="term" value="P:glucosinolate metabolic process"/>
    <property type="evidence" value="ECO:0007669"/>
    <property type="project" value="UniProtKB-ARBA"/>
</dbReference>
<dbReference type="Gramene" id="PNW84520">
    <property type="protein sequence ID" value="PNW84520"/>
    <property type="gene ID" value="CHLRE_03g146447v5"/>
</dbReference>
<dbReference type="PANTHER" id="PTHR47435:SF4">
    <property type="entry name" value="KELCH REPEAT PROTEIN (AFU_ORTHOLOGUE AFUA_5G12780)"/>
    <property type="match status" value="1"/>
</dbReference>
<dbReference type="STRING" id="3055.A0A2K3DVE8"/>
<evidence type="ECO:0000256" key="4">
    <source>
        <dbReference type="ARBA" id="ARBA00023004"/>
    </source>
</evidence>
<dbReference type="PANTHER" id="PTHR47435">
    <property type="entry name" value="KELCH REPEAT PROTEIN (AFU_ORTHOLOGUE AFUA_5G12780)"/>
    <property type="match status" value="1"/>
</dbReference>
<keyword evidence="7" id="KW-1185">Reference proteome</keyword>
<dbReference type="GeneID" id="5721219"/>
<dbReference type="InterPro" id="IPR006652">
    <property type="entry name" value="Kelch_1"/>
</dbReference>
<dbReference type="OMA" id="FCGRELD"/>
<dbReference type="SUPFAM" id="SSF117281">
    <property type="entry name" value="Kelch motif"/>
    <property type="match status" value="1"/>
</dbReference>
<comment type="cofactor">
    <cofactor evidence="1">
        <name>Fe(2+)</name>
        <dbReference type="ChEBI" id="CHEBI:29033"/>
    </cofactor>
</comment>
<dbReference type="SMART" id="SM00612">
    <property type="entry name" value="Kelch"/>
    <property type="match status" value="3"/>
</dbReference>
<sequence>MMWRKLPQDGSVPIDRSSHSITVIGNKVYLFGGEHDPRVPVGNELYEYDMATGTWRVVEAKGEAPPPRVAHAAAAVGSTLYVFGGRNGLEMGEGASNQLHAFDTATATWRLLATSGPAPAERSYHTMTSMGNKLYVFGGCGEKGRLNDLHQFDTTTNTWSPLAVPSAEAVPGRGGSCLLPGAVGGGKPPQLYVVAGFCGRELDDMHVYSIPDNTWCGSSCPSCHSPAHEHEHNNSHGHQHGGAGGGKLSARSVFGAGVHECGQSGCEHAGAVLVYGGEVDPSDKGHDGAGDFCASLMEYGAAAAAGSWRPLEAGGESPGPRGWFAAATTPDGRLLLHGGLDGNNQRLGDMFVLDVHAAA</sequence>
<accession>A0A2K3DVE8</accession>
<evidence type="ECO:0000256" key="5">
    <source>
        <dbReference type="SAM" id="MobiDB-lite"/>
    </source>
</evidence>
<dbReference type="KEGG" id="cre:CHLRE_03g146447v5"/>
<dbReference type="ExpressionAtlas" id="A0A2K3DVE8">
    <property type="expression patterns" value="baseline and differential"/>
</dbReference>
<dbReference type="EMBL" id="CM008964">
    <property type="protein sequence ID" value="PNW84520.1"/>
    <property type="molecule type" value="Genomic_DNA"/>
</dbReference>
<dbReference type="OrthoDB" id="10250130at2759"/>
<dbReference type="RefSeq" id="XP_042925585.1">
    <property type="nucleotide sequence ID" value="XM_043060456.1"/>
</dbReference>
<keyword evidence="3" id="KW-0677">Repeat</keyword>
<protein>
    <submittedName>
        <fullName evidence="6">Uncharacterized protein</fullName>
    </submittedName>
</protein>
<dbReference type="InParanoid" id="A0A2K3DVE8"/>
<organism evidence="6 7">
    <name type="scientific">Chlamydomonas reinhardtii</name>
    <name type="common">Chlamydomonas smithii</name>
    <dbReference type="NCBI Taxonomy" id="3055"/>
    <lineage>
        <taxon>Eukaryota</taxon>
        <taxon>Viridiplantae</taxon>
        <taxon>Chlorophyta</taxon>
        <taxon>core chlorophytes</taxon>
        <taxon>Chlorophyceae</taxon>
        <taxon>CS clade</taxon>
        <taxon>Chlamydomonadales</taxon>
        <taxon>Chlamydomonadaceae</taxon>
        <taxon>Chlamydomonas</taxon>
    </lineage>
</organism>
<dbReference type="Gene3D" id="2.120.10.80">
    <property type="entry name" value="Kelch-type beta propeller"/>
    <property type="match status" value="2"/>
</dbReference>
<reference evidence="6 7" key="1">
    <citation type="journal article" date="2007" name="Science">
        <title>The Chlamydomonas genome reveals the evolution of key animal and plant functions.</title>
        <authorList>
            <person name="Merchant S.S."/>
            <person name="Prochnik S.E."/>
            <person name="Vallon O."/>
            <person name="Harris E.H."/>
            <person name="Karpowicz S.J."/>
            <person name="Witman G.B."/>
            <person name="Terry A."/>
            <person name="Salamov A."/>
            <person name="Fritz-Laylin L.K."/>
            <person name="Marechal-Drouard L."/>
            <person name="Marshall W.F."/>
            <person name="Qu L.H."/>
            <person name="Nelson D.R."/>
            <person name="Sanderfoot A.A."/>
            <person name="Spalding M.H."/>
            <person name="Kapitonov V.V."/>
            <person name="Ren Q."/>
            <person name="Ferris P."/>
            <person name="Lindquist E."/>
            <person name="Shapiro H."/>
            <person name="Lucas S.M."/>
            <person name="Grimwood J."/>
            <person name="Schmutz J."/>
            <person name="Cardol P."/>
            <person name="Cerutti H."/>
            <person name="Chanfreau G."/>
            <person name="Chen C.L."/>
            <person name="Cognat V."/>
            <person name="Croft M.T."/>
            <person name="Dent R."/>
            <person name="Dutcher S."/>
            <person name="Fernandez E."/>
            <person name="Fukuzawa H."/>
            <person name="Gonzalez-Ballester D."/>
            <person name="Gonzalez-Halphen D."/>
            <person name="Hallmann A."/>
            <person name="Hanikenne M."/>
            <person name="Hippler M."/>
            <person name="Inwood W."/>
            <person name="Jabbari K."/>
            <person name="Kalanon M."/>
            <person name="Kuras R."/>
            <person name="Lefebvre P.A."/>
            <person name="Lemaire S.D."/>
            <person name="Lobanov A.V."/>
            <person name="Lohr M."/>
            <person name="Manuell A."/>
            <person name="Meier I."/>
            <person name="Mets L."/>
            <person name="Mittag M."/>
            <person name="Mittelmeier T."/>
            <person name="Moroney J.V."/>
            <person name="Moseley J."/>
            <person name="Napoli C."/>
            <person name="Nedelcu A.M."/>
            <person name="Niyogi K."/>
            <person name="Novoselov S.V."/>
            <person name="Paulsen I.T."/>
            <person name="Pazour G."/>
            <person name="Purton S."/>
            <person name="Ral J.P."/>
            <person name="Riano-Pachon D.M."/>
            <person name="Riekhof W."/>
            <person name="Rymarquis L."/>
            <person name="Schroda M."/>
            <person name="Stern D."/>
            <person name="Umen J."/>
            <person name="Willows R."/>
            <person name="Wilson N."/>
            <person name="Zimmer S.L."/>
            <person name="Allmer J."/>
            <person name="Balk J."/>
            <person name="Bisova K."/>
            <person name="Chen C.J."/>
            <person name="Elias M."/>
            <person name="Gendler K."/>
            <person name="Hauser C."/>
            <person name="Lamb M.R."/>
            <person name="Ledford H."/>
            <person name="Long J.C."/>
            <person name="Minagawa J."/>
            <person name="Page M.D."/>
            <person name="Pan J."/>
            <person name="Pootakham W."/>
            <person name="Roje S."/>
            <person name="Rose A."/>
            <person name="Stahlberg E."/>
            <person name="Terauchi A.M."/>
            <person name="Yang P."/>
            <person name="Ball S."/>
            <person name="Bowler C."/>
            <person name="Dieckmann C.L."/>
            <person name="Gladyshev V.N."/>
            <person name="Green P."/>
            <person name="Jorgensen R."/>
            <person name="Mayfield S."/>
            <person name="Mueller-Roeber B."/>
            <person name="Rajamani S."/>
            <person name="Sayre R.T."/>
            <person name="Brokstein P."/>
            <person name="Dubchak I."/>
            <person name="Goodstein D."/>
            <person name="Hornick L."/>
            <person name="Huang Y.W."/>
            <person name="Jhaveri J."/>
            <person name="Luo Y."/>
            <person name="Martinez D."/>
            <person name="Ngau W.C."/>
            <person name="Otillar B."/>
            <person name="Poliakov A."/>
            <person name="Porter A."/>
            <person name="Szajkowski L."/>
            <person name="Werner G."/>
            <person name="Zhou K."/>
            <person name="Grigoriev I.V."/>
            <person name="Rokhsar D.S."/>
            <person name="Grossman A.R."/>
        </authorList>
    </citation>
    <scope>NUCLEOTIDE SEQUENCE [LARGE SCALE GENOMIC DNA]</scope>
    <source>
        <strain evidence="7">CC-503</strain>
    </source>
</reference>
<evidence type="ECO:0000313" key="6">
    <source>
        <dbReference type="EMBL" id="PNW84520.1"/>
    </source>
</evidence>
<dbReference type="Pfam" id="PF24681">
    <property type="entry name" value="Kelch_KLHDC2_KLHL20_DRC7"/>
    <property type="match status" value="1"/>
</dbReference>
<evidence type="ECO:0000256" key="1">
    <source>
        <dbReference type="ARBA" id="ARBA00001954"/>
    </source>
</evidence>
<keyword evidence="2" id="KW-0880">Kelch repeat</keyword>
<name>A0A2K3DVE8_CHLRE</name>
<proteinExistence type="predicted"/>
<feature type="region of interest" description="Disordered" evidence="5">
    <location>
        <begin position="227"/>
        <end position="246"/>
    </location>
</feature>